<gene>
    <name evidence="8" type="ORF">C4D60_Mb10t01420</name>
</gene>
<dbReference type="Gene3D" id="3.40.1090.10">
    <property type="entry name" value="Cytosolic phospholipase A2 catalytic domain"/>
    <property type="match status" value="1"/>
</dbReference>
<proteinExistence type="inferred from homology"/>
<comment type="function">
    <text evidence="3">Possesses non-specific lipolytic acyl hydrolase (LAH) activity. Hydrolyzes phospholipids as well as galactolipids. May play a role in disease resistance.</text>
</comment>
<dbReference type="GO" id="GO:0004620">
    <property type="term" value="F:phospholipase activity"/>
    <property type="evidence" value="ECO:0007669"/>
    <property type="project" value="TreeGrafter"/>
</dbReference>
<dbReference type="PROSITE" id="PS51635">
    <property type="entry name" value="PNPLA"/>
    <property type="match status" value="1"/>
</dbReference>
<feature type="domain" description="PNPLA" evidence="7">
    <location>
        <begin position="155"/>
        <end position="347"/>
    </location>
</feature>
<evidence type="ECO:0000256" key="6">
    <source>
        <dbReference type="SAM" id="MobiDB-lite"/>
    </source>
</evidence>
<feature type="region of interest" description="Disordered" evidence="6">
    <location>
        <begin position="601"/>
        <end position="620"/>
    </location>
</feature>
<dbReference type="Proteomes" id="UP000317650">
    <property type="component" value="Chromosome 10"/>
</dbReference>
<dbReference type="GO" id="GO:0047372">
    <property type="term" value="F:monoacylglycerol lipase activity"/>
    <property type="evidence" value="ECO:0007669"/>
    <property type="project" value="TreeGrafter"/>
</dbReference>
<keyword evidence="5" id="KW-0378">Hydrolase</keyword>
<protein>
    <recommendedName>
        <fullName evidence="5">Patatin</fullName>
        <ecNumber evidence="5">3.1.1.-</ecNumber>
    </recommendedName>
</protein>
<dbReference type="InterPro" id="IPR002641">
    <property type="entry name" value="PNPLA_dom"/>
</dbReference>
<evidence type="ECO:0000256" key="3">
    <source>
        <dbReference type="ARBA" id="ARBA00025642"/>
    </source>
</evidence>
<feature type="region of interest" description="Disordered" evidence="6">
    <location>
        <begin position="453"/>
        <end position="518"/>
    </location>
</feature>
<evidence type="ECO:0000313" key="9">
    <source>
        <dbReference type="Proteomes" id="UP000317650"/>
    </source>
</evidence>
<dbReference type="EMBL" id="PYDT01000008">
    <property type="protein sequence ID" value="THU52194.1"/>
    <property type="molecule type" value="Genomic_DNA"/>
</dbReference>
<dbReference type="PANTHER" id="PTHR32176:SF103">
    <property type="entry name" value="OS08G0376550 PROTEIN"/>
    <property type="match status" value="1"/>
</dbReference>
<organism evidence="8 9">
    <name type="scientific">Musa balbisiana</name>
    <name type="common">Banana</name>
    <dbReference type="NCBI Taxonomy" id="52838"/>
    <lineage>
        <taxon>Eukaryota</taxon>
        <taxon>Viridiplantae</taxon>
        <taxon>Streptophyta</taxon>
        <taxon>Embryophyta</taxon>
        <taxon>Tracheophyta</taxon>
        <taxon>Spermatophyta</taxon>
        <taxon>Magnoliopsida</taxon>
        <taxon>Liliopsida</taxon>
        <taxon>Zingiberales</taxon>
        <taxon>Musaceae</taxon>
        <taxon>Musa</taxon>
    </lineage>
</organism>
<name>A0A4S8IV79_MUSBA</name>
<reference evidence="8 9" key="1">
    <citation type="journal article" date="2019" name="Nat. Plants">
        <title>Genome sequencing of Musa balbisiana reveals subgenome evolution and function divergence in polyploid bananas.</title>
        <authorList>
            <person name="Yao X."/>
        </authorList>
    </citation>
    <scope>NUCLEOTIDE SEQUENCE [LARGE SCALE GENOMIC DNA]</scope>
    <source>
        <strain evidence="9">cv. DH-PKW</strain>
        <tissue evidence="8">Leaves</tissue>
    </source>
</reference>
<dbReference type="STRING" id="52838.A0A4S8IV79"/>
<feature type="short sequence motif" description="DGA/G" evidence="4">
    <location>
        <begin position="334"/>
        <end position="336"/>
    </location>
</feature>
<evidence type="ECO:0000256" key="4">
    <source>
        <dbReference type="PROSITE-ProRule" id="PRU01161"/>
    </source>
</evidence>
<evidence type="ECO:0000313" key="8">
    <source>
        <dbReference type="EMBL" id="THU52194.1"/>
    </source>
</evidence>
<feature type="region of interest" description="Disordered" evidence="6">
    <location>
        <begin position="532"/>
        <end position="561"/>
    </location>
</feature>
<comment type="domain">
    <text evidence="5">The nitrogen atoms of the two glycine residues in the GGXR motif define the oxyanion hole, and stabilize the oxyanion that forms during the nucleophilic attack by the catalytic serine during substrate cleavage.</text>
</comment>
<feature type="compositionally biased region" description="Polar residues" evidence="6">
    <location>
        <begin position="545"/>
        <end position="560"/>
    </location>
</feature>
<accession>A0A4S8IV79</accession>
<evidence type="ECO:0000256" key="1">
    <source>
        <dbReference type="ARBA" id="ARBA00010240"/>
    </source>
</evidence>
<dbReference type="AlphaFoldDB" id="A0A4S8IV79"/>
<evidence type="ECO:0000256" key="5">
    <source>
        <dbReference type="RuleBase" id="RU361262"/>
    </source>
</evidence>
<dbReference type="EC" id="3.1.1.-" evidence="5"/>
<keyword evidence="5" id="KW-0442">Lipid degradation</keyword>
<dbReference type="Pfam" id="PF01734">
    <property type="entry name" value="Patatin"/>
    <property type="match status" value="1"/>
</dbReference>
<evidence type="ECO:0000256" key="2">
    <source>
        <dbReference type="ARBA" id="ARBA00023098"/>
    </source>
</evidence>
<comment type="caution">
    <text evidence="8">The sequence shown here is derived from an EMBL/GenBank/DDBJ whole genome shotgun (WGS) entry which is preliminary data.</text>
</comment>
<dbReference type="GO" id="GO:0016042">
    <property type="term" value="P:lipid catabolic process"/>
    <property type="evidence" value="ECO:0007669"/>
    <property type="project" value="UniProtKB-KW"/>
</dbReference>
<sequence length="943" mass="104424">MDSLLPSYVHWVQKRSLLQPSKLVAEAWLALLPSCISEQPSPWKGREDAFHGEAAGSHMLAVASRWCPSLSSENGRCFLPRCECKLADHLGAVVCTNVCLVSWSGLTLKATILMWCRVSLCQPFCLLAWGACMGMDLDRHVHTTNETSRAPRHQLVKLMRCNRVLIIVTVITRHPHRLPPSNRKRSLSRCRASMAPASEALFQKPFFSFSSPSFRSLKLLGSPSRKGFLCLVSKLASVIMGPKYDGKYLQSKVKVLLTETKLSQTLTNVIIPTFDIKLLQPIIFSSFEARLAPLRDVRLADICISTSAAPTYLPAHYFETKDAEGNSRSYNLIDGGITANNPTLAAMSQIKKEIALMNKDFSNFKSIDYHNFIKEQKFSSHLASKWGVLRWLNHGGSTPLIESFFQGSFDVVDILQDDTLVAESSSVDVSTKKNPLEQVQIRKNLLSKPVSGVNLRRASTKKSMEGERTQTRSPISPMYFPRNVVSEKQTPPGAEEHGRADDTLVAESSSVDVSTKKNPLEQVQIRKNLLSKPVSGVPSRPCTFPGTSSQKANTAGSRGTWSRHSHVQMIKSYGFISSSGLSKQPQSEVLKTLISHSNRSRSIALSPTGSSPSPPSLVPSPSFRPIVSRCTRALTRLLSTRLYHRYVTLPASTDRLLSTLQFFKDLTALPNLAAAIASFPVRLRLRQTSKPHPHSHPSYPKSAPVLGNDLLRFPNRYFPSILCRHRYVFWDASVCAPGSSDPDSHLRVSSLYRRLLDNFGGIDTFPFRGHHVRPYRIWDSSFPLLPFLLSPFSPSPSSVSSAATSNATAQVTFDVALAKGQAASVEAAIALLRVRWKILRNLNVGFDHAAQTVVQCLVAHNMCQFTKGPEDEGRYMWRDSLESPRLASLVDSERSFNYLGESLREALVEDLYEETCLRSKPTGTSFIGPIASCNLIGDSVATP</sequence>
<dbReference type="SUPFAM" id="SSF52151">
    <property type="entry name" value="FabD/lysophospholipase-like"/>
    <property type="match status" value="1"/>
</dbReference>
<dbReference type="PANTHER" id="PTHR32176">
    <property type="entry name" value="XYLOSE ISOMERASE"/>
    <property type="match status" value="1"/>
</dbReference>
<dbReference type="InterPro" id="IPR016035">
    <property type="entry name" value="Acyl_Trfase/lysoPLipase"/>
</dbReference>
<keyword evidence="2 5" id="KW-0443">Lipid metabolism</keyword>
<keyword evidence="9" id="KW-1185">Reference proteome</keyword>
<evidence type="ECO:0000259" key="7">
    <source>
        <dbReference type="PROSITE" id="PS51635"/>
    </source>
</evidence>
<comment type="caution">
    <text evidence="4">Lacks conserved residue(s) required for the propagation of feature annotation.</text>
</comment>
<comment type="function">
    <text evidence="5">Lipolytic acyl hydrolase (LAH).</text>
</comment>
<comment type="similarity">
    <text evidence="1 5">Belongs to the patatin family.</text>
</comment>